<dbReference type="Proteomes" id="UP000318667">
    <property type="component" value="Unassembled WGS sequence"/>
</dbReference>
<dbReference type="EMBL" id="VLKI01000009">
    <property type="protein sequence ID" value="TWH84968.1"/>
    <property type="molecule type" value="Genomic_DNA"/>
</dbReference>
<evidence type="ECO:0000259" key="1">
    <source>
        <dbReference type="PROSITE" id="PS50206"/>
    </source>
</evidence>
<sequence>MLYILLTMLLLIIPFFKRYYPVKNIPCYSLEQCIPKEDTVLLDVRDYNDSCHCEIPGAINLPIPYIKRYIKEIPHNQIHLVASNSLEKNVGIRMLRKKGFKIVGFSMPECHYVK</sequence>
<accession>A0A562JPB3</accession>
<feature type="domain" description="Rhodanese" evidence="1">
    <location>
        <begin position="35"/>
        <end position="66"/>
    </location>
</feature>
<dbReference type="SUPFAM" id="SSF52821">
    <property type="entry name" value="Rhodanese/Cell cycle control phosphatase"/>
    <property type="match status" value="1"/>
</dbReference>
<gene>
    <name evidence="2" type="ORF">IQ19_03202</name>
</gene>
<keyword evidence="3" id="KW-1185">Reference proteome</keyword>
<dbReference type="AlphaFoldDB" id="A0A562JPB3"/>
<evidence type="ECO:0000313" key="3">
    <source>
        <dbReference type="Proteomes" id="UP000318667"/>
    </source>
</evidence>
<protein>
    <recommendedName>
        <fullName evidence="1">Rhodanese domain-containing protein</fullName>
    </recommendedName>
</protein>
<organism evidence="2 3">
    <name type="scientific">Cytobacillus oceanisediminis</name>
    <dbReference type="NCBI Taxonomy" id="665099"/>
    <lineage>
        <taxon>Bacteria</taxon>
        <taxon>Bacillati</taxon>
        <taxon>Bacillota</taxon>
        <taxon>Bacilli</taxon>
        <taxon>Bacillales</taxon>
        <taxon>Bacillaceae</taxon>
        <taxon>Cytobacillus</taxon>
    </lineage>
</organism>
<dbReference type="Gene3D" id="3.40.250.10">
    <property type="entry name" value="Rhodanese-like domain"/>
    <property type="match status" value="1"/>
</dbReference>
<comment type="caution">
    <text evidence="2">The sequence shown here is derived from an EMBL/GenBank/DDBJ whole genome shotgun (WGS) entry which is preliminary data.</text>
</comment>
<dbReference type="PROSITE" id="PS50206">
    <property type="entry name" value="RHODANESE_3"/>
    <property type="match status" value="1"/>
</dbReference>
<evidence type="ECO:0000313" key="2">
    <source>
        <dbReference type="EMBL" id="TWH84968.1"/>
    </source>
</evidence>
<proteinExistence type="predicted"/>
<reference evidence="2 3" key="1">
    <citation type="journal article" date="2015" name="Stand. Genomic Sci.">
        <title>Genomic Encyclopedia of Bacterial and Archaeal Type Strains, Phase III: the genomes of soil and plant-associated and newly described type strains.</title>
        <authorList>
            <person name="Whitman W.B."/>
            <person name="Woyke T."/>
            <person name="Klenk H.P."/>
            <person name="Zhou Y."/>
            <person name="Lilburn T.G."/>
            <person name="Beck B.J."/>
            <person name="De Vos P."/>
            <person name="Vandamme P."/>
            <person name="Eisen J.A."/>
            <person name="Garrity G."/>
            <person name="Hugenholtz P."/>
            <person name="Kyrpides N.C."/>
        </authorList>
    </citation>
    <scope>NUCLEOTIDE SEQUENCE [LARGE SCALE GENOMIC DNA]</scope>
    <source>
        <strain evidence="2 3">CGMCC 1.10115</strain>
    </source>
</reference>
<name>A0A562JPB3_9BACI</name>
<dbReference type="InterPro" id="IPR001763">
    <property type="entry name" value="Rhodanese-like_dom"/>
</dbReference>
<dbReference type="InterPro" id="IPR036873">
    <property type="entry name" value="Rhodanese-like_dom_sf"/>
</dbReference>